<evidence type="ECO:0000256" key="2">
    <source>
        <dbReference type="ARBA" id="ARBA00023125"/>
    </source>
</evidence>
<keyword evidence="3" id="KW-0804">Transcription</keyword>
<dbReference type="PANTHER" id="PTHR30055">
    <property type="entry name" value="HTH-TYPE TRANSCRIPTIONAL REGULATOR RUTR"/>
    <property type="match status" value="1"/>
</dbReference>
<keyword evidence="2 4" id="KW-0238">DNA-binding</keyword>
<reference evidence="6 7" key="1">
    <citation type="submission" date="2016-01" db="EMBL/GenBank/DDBJ databases">
        <authorList>
            <consortium name="TB Trials Study Group"/>
            <person name="Sutton G."/>
            <person name="Brinkac L."/>
            <person name="Sanka R."/>
            <person name="Adams M."/>
            <person name="Lau E.L."/>
            <person name="Macaden R."/>
            <person name="Grewal H.M.S."/>
        </authorList>
    </citation>
    <scope>NUCLEOTIDE SEQUENCE [LARGE SCALE GENOMIC DNA]</scope>
    <source>
        <strain evidence="6 7">IS-1744</strain>
    </source>
</reference>
<dbReference type="InterPro" id="IPR001647">
    <property type="entry name" value="HTH_TetR"/>
</dbReference>
<dbReference type="EMBL" id="LQIR01000033">
    <property type="protein sequence ID" value="KUI12855.1"/>
    <property type="molecule type" value="Genomic_DNA"/>
</dbReference>
<dbReference type="PANTHER" id="PTHR30055:SF238">
    <property type="entry name" value="MYCOFACTOCIN BIOSYNTHESIS TRANSCRIPTIONAL REGULATOR MFTR-RELATED"/>
    <property type="match status" value="1"/>
</dbReference>
<gene>
    <name evidence="6" type="ORF">AU192_13250</name>
</gene>
<proteinExistence type="predicted"/>
<dbReference type="PROSITE" id="PS50977">
    <property type="entry name" value="HTH_TETR_2"/>
    <property type="match status" value="1"/>
</dbReference>
<organism evidence="6 7">
    <name type="scientific">Mycobacterium lehmannii</name>
    <dbReference type="NCBI Taxonomy" id="2048550"/>
    <lineage>
        <taxon>Bacteria</taxon>
        <taxon>Bacillati</taxon>
        <taxon>Actinomycetota</taxon>
        <taxon>Actinomycetes</taxon>
        <taxon>Mycobacteriales</taxon>
        <taxon>Mycobacteriaceae</taxon>
        <taxon>Mycobacterium</taxon>
    </lineage>
</organism>
<keyword evidence="1" id="KW-0805">Transcription regulation</keyword>
<name>A0A124EP19_9MYCO</name>
<dbReference type="PROSITE" id="PS01081">
    <property type="entry name" value="HTH_TETR_1"/>
    <property type="match status" value="1"/>
</dbReference>
<dbReference type="SUPFAM" id="SSF46689">
    <property type="entry name" value="Homeodomain-like"/>
    <property type="match status" value="1"/>
</dbReference>
<sequence>MPDGRGAQSVGLRERKKQRTRATLIDAAVELCNGQGFDNTTVDQIAAVADVSPRTFSRYFPTKDSIALALVDEIIDEVAVELERQPAELNHLEAILRAYVAMGEAAKRAGPDDLRAERVLCITRIILSSPTLRQITPDFRGNAVERAIARRMGADLSDRRVRLTSATWSAVIMTALTDVVQVNSDWSQVSLDDLIDHLETVFAEFTGLLGNLRLPV</sequence>
<accession>A0A124EP19</accession>
<evidence type="ECO:0000256" key="1">
    <source>
        <dbReference type="ARBA" id="ARBA00023015"/>
    </source>
</evidence>
<dbReference type="Gene3D" id="1.10.357.10">
    <property type="entry name" value="Tetracycline Repressor, domain 2"/>
    <property type="match status" value="1"/>
</dbReference>
<evidence type="ECO:0000256" key="4">
    <source>
        <dbReference type="PROSITE-ProRule" id="PRU00335"/>
    </source>
</evidence>
<evidence type="ECO:0000313" key="6">
    <source>
        <dbReference type="EMBL" id="KUI12855.1"/>
    </source>
</evidence>
<dbReference type="InterPro" id="IPR023772">
    <property type="entry name" value="DNA-bd_HTH_TetR-type_CS"/>
</dbReference>
<evidence type="ECO:0000313" key="7">
    <source>
        <dbReference type="Proteomes" id="UP000053707"/>
    </source>
</evidence>
<dbReference type="Proteomes" id="UP000053707">
    <property type="component" value="Unassembled WGS sequence"/>
</dbReference>
<protein>
    <submittedName>
        <fullName evidence="6">TetR family transcriptional regulator</fullName>
    </submittedName>
</protein>
<dbReference type="RefSeq" id="WP_064398206.1">
    <property type="nucleotide sequence ID" value="NZ_LQIR01000033.1"/>
</dbReference>
<comment type="caution">
    <text evidence="6">The sequence shown here is derived from an EMBL/GenBank/DDBJ whole genome shotgun (WGS) entry which is preliminary data.</text>
</comment>
<dbReference type="InterPro" id="IPR009057">
    <property type="entry name" value="Homeodomain-like_sf"/>
</dbReference>
<dbReference type="AlphaFoldDB" id="A0A124EP19"/>
<dbReference type="GO" id="GO:0003700">
    <property type="term" value="F:DNA-binding transcription factor activity"/>
    <property type="evidence" value="ECO:0007669"/>
    <property type="project" value="TreeGrafter"/>
</dbReference>
<evidence type="ECO:0000259" key="5">
    <source>
        <dbReference type="PROSITE" id="PS50977"/>
    </source>
</evidence>
<dbReference type="InterPro" id="IPR050109">
    <property type="entry name" value="HTH-type_TetR-like_transc_reg"/>
</dbReference>
<dbReference type="GO" id="GO:0000976">
    <property type="term" value="F:transcription cis-regulatory region binding"/>
    <property type="evidence" value="ECO:0007669"/>
    <property type="project" value="TreeGrafter"/>
</dbReference>
<evidence type="ECO:0000256" key="3">
    <source>
        <dbReference type="ARBA" id="ARBA00023163"/>
    </source>
</evidence>
<feature type="domain" description="HTH tetR-type" evidence="5">
    <location>
        <begin position="18"/>
        <end position="78"/>
    </location>
</feature>
<keyword evidence="7" id="KW-1185">Reference proteome</keyword>
<feature type="DNA-binding region" description="H-T-H motif" evidence="4">
    <location>
        <begin position="41"/>
        <end position="60"/>
    </location>
</feature>
<dbReference type="Pfam" id="PF00440">
    <property type="entry name" value="TetR_N"/>
    <property type="match status" value="1"/>
</dbReference>